<reference evidence="1" key="2">
    <citation type="submission" date="2025-09" db="UniProtKB">
        <authorList>
            <consortium name="Ensembl"/>
        </authorList>
    </citation>
    <scope>IDENTIFICATION</scope>
</reference>
<accession>A0A672FAV1</accession>
<evidence type="ECO:0000313" key="2">
    <source>
        <dbReference type="Proteomes" id="UP000472267"/>
    </source>
</evidence>
<dbReference type="Ensembl" id="ENSSFAT00005002972.1">
    <property type="protein sequence ID" value="ENSSFAP00005002752.1"/>
    <property type="gene ID" value="ENSSFAG00005001933.1"/>
</dbReference>
<sequence length="125" mass="14496">AQESEPKSSRNDVFYYKMRSQGADSHSSESVSEKAEAVLIHHCLIPSLRCGRYYITKQILNKRPGQGMSQKRYKNPYKMLQNRNLLDPGYLTYVLDGKPFLQELETFTIPEITTPAMSIRLYIFQ</sequence>
<name>A0A672FAV1_SALFA</name>
<dbReference type="Proteomes" id="UP000472267">
    <property type="component" value="Unassembled WGS sequence"/>
</dbReference>
<evidence type="ECO:0000313" key="1">
    <source>
        <dbReference type="Ensembl" id="ENSSFAP00005002752.1"/>
    </source>
</evidence>
<keyword evidence="2" id="KW-1185">Reference proteome</keyword>
<proteinExistence type="predicted"/>
<dbReference type="AlphaFoldDB" id="A0A672FAV1"/>
<reference evidence="1" key="1">
    <citation type="submission" date="2025-08" db="UniProtKB">
        <authorList>
            <consortium name="Ensembl"/>
        </authorList>
    </citation>
    <scope>IDENTIFICATION</scope>
</reference>
<protein>
    <submittedName>
        <fullName evidence="1">Uncharacterized protein</fullName>
    </submittedName>
</protein>
<organism evidence="1 2">
    <name type="scientific">Salarias fasciatus</name>
    <name type="common">Jewelled blenny</name>
    <name type="synonym">Blennius fasciatus</name>
    <dbReference type="NCBI Taxonomy" id="181472"/>
    <lineage>
        <taxon>Eukaryota</taxon>
        <taxon>Metazoa</taxon>
        <taxon>Chordata</taxon>
        <taxon>Craniata</taxon>
        <taxon>Vertebrata</taxon>
        <taxon>Euteleostomi</taxon>
        <taxon>Actinopterygii</taxon>
        <taxon>Neopterygii</taxon>
        <taxon>Teleostei</taxon>
        <taxon>Neoteleostei</taxon>
        <taxon>Acanthomorphata</taxon>
        <taxon>Ovalentaria</taxon>
        <taxon>Blenniimorphae</taxon>
        <taxon>Blenniiformes</taxon>
        <taxon>Blennioidei</taxon>
        <taxon>Blenniidae</taxon>
        <taxon>Salariinae</taxon>
        <taxon>Salarias</taxon>
    </lineage>
</organism>
<dbReference type="InParanoid" id="A0A672FAV1"/>